<organism evidence="1 2">
    <name type="scientific">Christiangramia flava JLT2011</name>
    <dbReference type="NCBI Taxonomy" id="1229726"/>
    <lineage>
        <taxon>Bacteria</taxon>
        <taxon>Pseudomonadati</taxon>
        <taxon>Bacteroidota</taxon>
        <taxon>Flavobacteriia</taxon>
        <taxon>Flavobacteriales</taxon>
        <taxon>Flavobacteriaceae</taxon>
        <taxon>Christiangramia</taxon>
    </lineage>
</organism>
<dbReference type="InterPro" id="IPR036590">
    <property type="entry name" value="SRAP-like"/>
</dbReference>
<dbReference type="Gene3D" id="3.90.1680.10">
    <property type="entry name" value="SOS response associated peptidase-like"/>
    <property type="match status" value="1"/>
</dbReference>
<name>A0A1L7I1U7_9FLAO</name>
<evidence type="ECO:0000313" key="1">
    <source>
        <dbReference type="EMBL" id="APU67580.1"/>
    </source>
</evidence>
<gene>
    <name evidence="1" type="ORF">GRFL_0856</name>
</gene>
<dbReference type="OrthoDB" id="9782620at2"/>
<keyword evidence="2" id="KW-1185">Reference proteome</keyword>
<reference evidence="1 2" key="1">
    <citation type="submission" date="2016-07" db="EMBL/GenBank/DDBJ databases">
        <title>Multi-omics approach to identify versatile polysaccharide utilization systems of a marine flavobacterium Gramella flava.</title>
        <authorList>
            <person name="Tang K."/>
        </authorList>
    </citation>
    <scope>NUCLEOTIDE SEQUENCE [LARGE SCALE GENOMIC DNA]</scope>
    <source>
        <strain evidence="1 2">JLT2011</strain>
    </source>
</reference>
<dbReference type="EMBL" id="CP016359">
    <property type="protein sequence ID" value="APU67580.1"/>
    <property type="molecule type" value="Genomic_DNA"/>
</dbReference>
<dbReference type="Proteomes" id="UP000186230">
    <property type="component" value="Chromosome"/>
</dbReference>
<dbReference type="RefSeq" id="WP_083643444.1">
    <property type="nucleotide sequence ID" value="NZ_AMRU01000003.1"/>
</dbReference>
<dbReference type="AlphaFoldDB" id="A0A1L7I1U7"/>
<proteinExistence type="predicted"/>
<dbReference type="KEGG" id="gfl:GRFL_0856"/>
<sequence>MCYKGTLTTQERKLKGYGSKGNKGVKPIKLSHHINAFTNPTIPIIAQENPEFEISATWGLVPFWGKKNPSEFLAKNSYTFEC</sequence>
<dbReference type="SUPFAM" id="SSF143081">
    <property type="entry name" value="BB1717-like"/>
    <property type="match status" value="1"/>
</dbReference>
<accession>A0A1L7I1U7</accession>
<protein>
    <submittedName>
        <fullName evidence="1">Uncharacterized protein</fullName>
    </submittedName>
</protein>
<evidence type="ECO:0000313" key="2">
    <source>
        <dbReference type="Proteomes" id="UP000186230"/>
    </source>
</evidence>